<evidence type="ECO:0000256" key="6">
    <source>
        <dbReference type="PIRSR" id="PIRSR640198-3"/>
    </source>
</evidence>
<dbReference type="PROSITE" id="PS51459">
    <property type="entry name" value="FIDO"/>
    <property type="match status" value="1"/>
</dbReference>
<feature type="site" description="Important for autoinhibition of adenylyltransferase activity" evidence="6">
    <location>
        <position position="156"/>
    </location>
</feature>
<feature type="non-terminal residue" evidence="8">
    <location>
        <position position="305"/>
    </location>
</feature>
<dbReference type="Pfam" id="PF02661">
    <property type="entry name" value="Fic"/>
    <property type="match status" value="1"/>
</dbReference>
<keyword evidence="3" id="KW-0238">DNA-binding</keyword>
<dbReference type="GO" id="GO:0045892">
    <property type="term" value="P:negative regulation of DNA-templated transcription"/>
    <property type="evidence" value="ECO:0007669"/>
    <property type="project" value="InterPro"/>
</dbReference>
<dbReference type="Pfam" id="PF03965">
    <property type="entry name" value="Penicillinase_R"/>
    <property type="match status" value="1"/>
</dbReference>
<evidence type="ECO:0000313" key="9">
    <source>
        <dbReference type="Proteomes" id="UP000229976"/>
    </source>
</evidence>
<dbReference type="Gene3D" id="1.10.10.10">
    <property type="entry name" value="Winged helix-like DNA-binding domain superfamily/Winged helix DNA-binding domain"/>
    <property type="match status" value="1"/>
</dbReference>
<proteinExistence type="inferred from homology"/>
<name>A0A2G9YUH7_9BACT</name>
<dbReference type="InterPro" id="IPR036597">
    <property type="entry name" value="Fido-like_dom_sf"/>
</dbReference>
<gene>
    <name evidence="8" type="ORF">COX37_01405</name>
</gene>
<evidence type="ECO:0000256" key="2">
    <source>
        <dbReference type="ARBA" id="ARBA00023015"/>
    </source>
</evidence>
<organism evidence="8 9">
    <name type="scientific">Candidatus Nealsonbacteria bacterium CG23_combo_of_CG06-09_8_20_14_all_39_17</name>
    <dbReference type="NCBI Taxonomy" id="1974722"/>
    <lineage>
        <taxon>Bacteria</taxon>
        <taxon>Candidatus Nealsoniibacteriota</taxon>
    </lineage>
</organism>
<dbReference type="EMBL" id="PCRO01000018">
    <property type="protein sequence ID" value="PIP22914.1"/>
    <property type="molecule type" value="Genomic_DNA"/>
</dbReference>
<evidence type="ECO:0000313" key="8">
    <source>
        <dbReference type="EMBL" id="PIP22914.1"/>
    </source>
</evidence>
<dbReference type="SUPFAM" id="SSF140931">
    <property type="entry name" value="Fic-like"/>
    <property type="match status" value="1"/>
</dbReference>
<evidence type="ECO:0000256" key="5">
    <source>
        <dbReference type="PIRSR" id="PIRSR640198-2"/>
    </source>
</evidence>
<dbReference type="Gene3D" id="1.10.3290.10">
    <property type="entry name" value="Fido-like domain"/>
    <property type="match status" value="1"/>
</dbReference>
<comment type="similarity">
    <text evidence="1">Belongs to the BlaI transcriptional regulatory family.</text>
</comment>
<dbReference type="GO" id="GO:0005524">
    <property type="term" value="F:ATP binding"/>
    <property type="evidence" value="ECO:0007669"/>
    <property type="project" value="UniProtKB-KW"/>
</dbReference>
<comment type="caution">
    <text evidence="8">The sequence shown here is derived from an EMBL/GenBank/DDBJ whole genome shotgun (WGS) entry which is preliminary data.</text>
</comment>
<keyword evidence="2" id="KW-0805">Transcription regulation</keyword>
<dbReference type="InterPro" id="IPR036388">
    <property type="entry name" value="WH-like_DNA-bd_sf"/>
</dbReference>
<dbReference type="InterPro" id="IPR005650">
    <property type="entry name" value="BlaI_family"/>
</dbReference>
<evidence type="ECO:0000256" key="3">
    <source>
        <dbReference type="ARBA" id="ARBA00023125"/>
    </source>
</evidence>
<evidence type="ECO:0000256" key="1">
    <source>
        <dbReference type="ARBA" id="ARBA00011046"/>
    </source>
</evidence>
<dbReference type="SUPFAM" id="SSF46785">
    <property type="entry name" value="Winged helix' DNA-binding domain"/>
    <property type="match status" value="1"/>
</dbReference>
<evidence type="ECO:0000259" key="7">
    <source>
        <dbReference type="PROSITE" id="PS51459"/>
    </source>
</evidence>
<evidence type="ECO:0000256" key="4">
    <source>
        <dbReference type="ARBA" id="ARBA00023163"/>
    </source>
</evidence>
<keyword evidence="4" id="KW-0804">Transcription</keyword>
<reference evidence="8 9" key="1">
    <citation type="submission" date="2017-09" db="EMBL/GenBank/DDBJ databases">
        <title>Depth-based differentiation of microbial function through sediment-hosted aquifers and enrichment of novel symbionts in the deep terrestrial subsurface.</title>
        <authorList>
            <person name="Probst A.J."/>
            <person name="Ladd B."/>
            <person name="Jarett J.K."/>
            <person name="Geller-Mcgrath D.E."/>
            <person name="Sieber C.M."/>
            <person name="Emerson J.B."/>
            <person name="Anantharaman K."/>
            <person name="Thomas B.C."/>
            <person name="Malmstrom R."/>
            <person name="Stieglmeier M."/>
            <person name="Klingl A."/>
            <person name="Woyke T."/>
            <person name="Ryan C.M."/>
            <person name="Banfield J.F."/>
        </authorList>
    </citation>
    <scope>NUCLEOTIDE SEQUENCE [LARGE SCALE GENOMIC DNA]</scope>
    <source>
        <strain evidence="8">CG23_combo_of_CG06-09_8_20_14_all_39_17</strain>
    </source>
</reference>
<dbReference type="InterPro" id="IPR040198">
    <property type="entry name" value="Fido_containing"/>
</dbReference>
<feature type="binding site" evidence="5">
    <location>
        <begin position="285"/>
        <end position="292"/>
    </location>
    <ligand>
        <name>ATP</name>
        <dbReference type="ChEBI" id="CHEBI:30616"/>
    </ligand>
</feature>
<dbReference type="AlphaFoldDB" id="A0A2G9YUH7"/>
<keyword evidence="5" id="KW-0547">Nucleotide-binding</keyword>
<sequence>MEQITKRQLKILECIRERKTANNQEIQKCLKDLFGDISRTTVVRDINRLLEENLIEKKGEGRSVRYEELVKNELLSYFDADKYFENGPDERSVAFERFNFDIFKNLKDIFTLEEISELKELNNAYNARIKKMPASAIKKEFERITIELSWKSSHIEGNTYSLIDTEILIKNREEAQGHKREEAVMILNHKKALEYILGERKDFRKLNLRKIEDIHRIIVEGLGVQHGIRKGLVGVVGTRYKPLDNEHQINEAVEKTVKIINGLDDCFSKALVGLAMISYIQPFEDGNKRTSRLLTNSILLADDAC</sequence>
<dbReference type="InterPro" id="IPR036390">
    <property type="entry name" value="WH_DNA-bd_sf"/>
</dbReference>
<feature type="domain" description="Fido" evidence="7">
    <location>
        <begin position="206"/>
        <end position="305"/>
    </location>
</feature>
<accession>A0A2G9YUH7</accession>
<dbReference type="InterPro" id="IPR003812">
    <property type="entry name" value="Fido"/>
</dbReference>
<dbReference type="PANTHER" id="PTHR13504">
    <property type="entry name" value="FIDO DOMAIN-CONTAINING PROTEIN DDB_G0283145"/>
    <property type="match status" value="1"/>
</dbReference>
<protein>
    <submittedName>
        <fullName evidence="8">Cell filamentation protein Fic</fullName>
    </submittedName>
</protein>
<dbReference type="GO" id="GO:0003677">
    <property type="term" value="F:DNA binding"/>
    <property type="evidence" value="ECO:0007669"/>
    <property type="project" value="UniProtKB-KW"/>
</dbReference>
<keyword evidence="5" id="KW-0067">ATP-binding</keyword>
<dbReference type="Proteomes" id="UP000229976">
    <property type="component" value="Unassembled WGS sequence"/>
</dbReference>
<dbReference type="PANTHER" id="PTHR13504:SF38">
    <property type="entry name" value="FIDO DOMAIN-CONTAINING PROTEIN"/>
    <property type="match status" value="1"/>
</dbReference>